<keyword evidence="1" id="KW-0031">Aminopeptidase</keyword>
<dbReference type="PIRSF" id="PIRSF029285">
    <property type="entry name" value="Aminopept"/>
    <property type="match status" value="1"/>
</dbReference>
<organism evidence="1 2">
    <name type="scientific">Candidatus Desulfatibia profunda</name>
    <dbReference type="NCBI Taxonomy" id="2841695"/>
    <lineage>
        <taxon>Bacteria</taxon>
        <taxon>Pseudomonadati</taxon>
        <taxon>Thermodesulfobacteriota</taxon>
        <taxon>Desulfobacteria</taxon>
        <taxon>Desulfobacterales</taxon>
        <taxon>Desulfobacterales incertae sedis</taxon>
        <taxon>Candidatus Desulfatibia</taxon>
    </lineage>
</organism>
<name>A0A8J6NX45_9BACT</name>
<evidence type="ECO:0000313" key="1">
    <source>
        <dbReference type="EMBL" id="MBC8361861.1"/>
    </source>
</evidence>
<accession>A0A8J6NX45</accession>
<proteinExistence type="predicted"/>
<keyword evidence="1" id="KW-0645">Protease</keyword>
<reference evidence="1 2" key="1">
    <citation type="submission" date="2020-08" db="EMBL/GenBank/DDBJ databases">
        <title>Bridging the membrane lipid divide: bacteria of the FCB group superphylum have the potential to synthesize archaeal ether lipids.</title>
        <authorList>
            <person name="Villanueva L."/>
            <person name="Von Meijenfeldt F.A.B."/>
            <person name="Westbye A.B."/>
            <person name="Yadav S."/>
            <person name="Hopmans E.C."/>
            <person name="Dutilh B.E."/>
            <person name="Sinninghe Damste J.S."/>
        </authorList>
    </citation>
    <scope>NUCLEOTIDE SEQUENCE [LARGE SCALE GENOMIC DNA]</scope>
    <source>
        <strain evidence="1">NIOZ-UU30</strain>
    </source>
</reference>
<comment type="caution">
    <text evidence="1">The sequence shown here is derived from an EMBL/GenBank/DDBJ whole genome shotgun (WGS) entry which is preliminary data.</text>
</comment>
<dbReference type="InterPro" id="IPR014553">
    <property type="entry name" value="Aminopept"/>
</dbReference>
<gene>
    <name evidence="1" type="ORF">H8E23_10730</name>
</gene>
<evidence type="ECO:0000313" key="2">
    <source>
        <dbReference type="Proteomes" id="UP000603434"/>
    </source>
</evidence>
<dbReference type="GO" id="GO:0004177">
    <property type="term" value="F:aminopeptidase activity"/>
    <property type="evidence" value="ECO:0007669"/>
    <property type="project" value="UniProtKB-KW"/>
</dbReference>
<dbReference type="Proteomes" id="UP000603434">
    <property type="component" value="Unassembled WGS sequence"/>
</dbReference>
<dbReference type="PROSITE" id="PS51257">
    <property type="entry name" value="PROKAR_LIPOPROTEIN"/>
    <property type="match status" value="1"/>
</dbReference>
<sequence length="356" mass="41447">MKLIRIQLLLCLLLAAVLTGCDSLRFYSQAVSGQVALLNKRRSIDRFLADAQTPEKLKNKLRLILELRAYAINTLHLPVNDHYLSFVELDRPYVLWIVYATPEFSLTPKTWCHPVVGCTAYRGYFSQENAQRYADKLKKEKLDVYVGGVRAYSTLGWFDDPVYSSFVYDAEAELAALVFHELAHQILYVNDDTTFNESFATAVEQEAVRRWLAARNNPAAFGDYQASFRRRRQFVQLIEKYRGRLTALYSKDLPEPEKRRIKALVFDELKDEYRLLKQQWDGDLGYDAWFGHKLNNAQLITVSIYHDLVPAFLSLLQACDNDLQRFYQKCRDLAQKSKAERQLYLQKESRIWLSPS</sequence>
<dbReference type="Pfam" id="PF10023">
    <property type="entry name" value="Aminopep"/>
    <property type="match status" value="1"/>
</dbReference>
<dbReference type="EMBL" id="JACNJH010000155">
    <property type="protein sequence ID" value="MBC8361861.1"/>
    <property type="molecule type" value="Genomic_DNA"/>
</dbReference>
<keyword evidence="1" id="KW-0378">Hydrolase</keyword>
<protein>
    <submittedName>
        <fullName evidence="1">Aminopeptidase</fullName>
    </submittedName>
</protein>
<dbReference type="AlphaFoldDB" id="A0A8J6NX45"/>